<dbReference type="PANTHER" id="PTHR30269:SF37">
    <property type="entry name" value="MEMBRANE TRANSPORTER PROTEIN"/>
    <property type="match status" value="1"/>
</dbReference>
<dbReference type="InterPro" id="IPR052017">
    <property type="entry name" value="TSUP"/>
</dbReference>
<dbReference type="PANTHER" id="PTHR30269">
    <property type="entry name" value="TRANSMEMBRANE PROTEIN YFCA"/>
    <property type="match status" value="1"/>
</dbReference>
<keyword evidence="7 8" id="KW-0472">Membrane</keyword>
<gene>
    <name evidence="9" type="ORF">STARVERO_03978</name>
</gene>
<comment type="subcellular location">
    <subcellularLocation>
        <location evidence="1 8">Cell membrane</location>
        <topology evidence="1 8">Multi-pass membrane protein</topology>
    </subcellularLocation>
</comment>
<evidence type="ECO:0000256" key="7">
    <source>
        <dbReference type="ARBA" id="ARBA00023136"/>
    </source>
</evidence>
<keyword evidence="5 8" id="KW-0812">Transmembrane</keyword>
<dbReference type="InterPro" id="IPR002781">
    <property type="entry name" value="TM_pro_TauE-like"/>
</dbReference>
<name>A0A5S9Q2M7_9HYPH</name>
<comment type="similarity">
    <text evidence="2 8">Belongs to the 4-toluene sulfonate uptake permease (TSUP) (TC 2.A.102) family.</text>
</comment>
<evidence type="ECO:0000313" key="9">
    <source>
        <dbReference type="EMBL" id="CAA0111798.1"/>
    </source>
</evidence>
<keyword evidence="3" id="KW-0813">Transport</keyword>
<dbReference type="GO" id="GO:0005886">
    <property type="term" value="C:plasma membrane"/>
    <property type="evidence" value="ECO:0007669"/>
    <property type="project" value="UniProtKB-SubCell"/>
</dbReference>
<feature type="transmembrane region" description="Helical" evidence="8">
    <location>
        <begin position="225"/>
        <end position="243"/>
    </location>
</feature>
<proteinExistence type="inferred from homology"/>
<dbReference type="EMBL" id="CACSAS010000001">
    <property type="protein sequence ID" value="CAA0111798.1"/>
    <property type="molecule type" value="Genomic_DNA"/>
</dbReference>
<evidence type="ECO:0000256" key="5">
    <source>
        <dbReference type="ARBA" id="ARBA00022692"/>
    </source>
</evidence>
<feature type="transmembrane region" description="Helical" evidence="8">
    <location>
        <begin position="74"/>
        <end position="92"/>
    </location>
</feature>
<keyword evidence="10" id="KW-1185">Reference proteome</keyword>
<dbReference type="RefSeq" id="WP_159601046.1">
    <property type="nucleotide sequence ID" value="NZ_CACSAS010000001.1"/>
</dbReference>
<dbReference type="AlphaFoldDB" id="A0A5S9Q2M7"/>
<evidence type="ECO:0000256" key="8">
    <source>
        <dbReference type="RuleBase" id="RU363041"/>
    </source>
</evidence>
<sequence>MIAPDLAFALAAGMAAFFVGMSKGGVPMIGSLAVPTMALFMSPVMAAGLLLPVYVVSDMFGVWAYRREFSGRNLAILIPAAALGIGIGWATASIVTDAMVMLIVGGIGLLFCALHWLGGARRAARPADVPRGVFWGAVSGFTSFVSHAGAPPYQMYVVPQKLPKMVYAGTTTIAFAAINAIKLVPYWALGQLNPANLKITALLLPVAIAATFAGVWLTRRLPETLFYRLIVAALFLLSLKLIYDGAAELAGF</sequence>
<organism evidence="9 10">
    <name type="scientific">Starkeya nomas</name>
    <dbReference type="NCBI Taxonomy" id="2666134"/>
    <lineage>
        <taxon>Bacteria</taxon>
        <taxon>Pseudomonadati</taxon>
        <taxon>Pseudomonadota</taxon>
        <taxon>Alphaproteobacteria</taxon>
        <taxon>Hyphomicrobiales</taxon>
        <taxon>Xanthobacteraceae</taxon>
        <taxon>Starkeya</taxon>
    </lineage>
</organism>
<protein>
    <recommendedName>
        <fullName evidence="8">Probable membrane transporter protein</fullName>
    </recommendedName>
</protein>
<dbReference type="Proteomes" id="UP000433050">
    <property type="component" value="Unassembled WGS sequence"/>
</dbReference>
<dbReference type="Pfam" id="PF01925">
    <property type="entry name" value="TauE"/>
    <property type="match status" value="1"/>
</dbReference>
<keyword evidence="4 8" id="KW-1003">Cell membrane</keyword>
<evidence type="ECO:0000256" key="1">
    <source>
        <dbReference type="ARBA" id="ARBA00004651"/>
    </source>
</evidence>
<feature type="transmembrane region" description="Helical" evidence="8">
    <location>
        <begin position="165"/>
        <end position="187"/>
    </location>
</feature>
<evidence type="ECO:0000256" key="3">
    <source>
        <dbReference type="ARBA" id="ARBA00022448"/>
    </source>
</evidence>
<evidence type="ECO:0000256" key="2">
    <source>
        <dbReference type="ARBA" id="ARBA00009142"/>
    </source>
</evidence>
<evidence type="ECO:0000313" key="10">
    <source>
        <dbReference type="Proteomes" id="UP000433050"/>
    </source>
</evidence>
<reference evidence="9 10" key="1">
    <citation type="submission" date="2019-12" db="EMBL/GenBank/DDBJ databases">
        <authorList>
            <person name="Reyes-Prieto M."/>
        </authorList>
    </citation>
    <scope>NUCLEOTIDE SEQUENCE [LARGE SCALE GENOMIC DNA]</scope>
    <source>
        <strain evidence="9">HF14-78462</strain>
    </source>
</reference>
<feature type="transmembrane region" description="Helical" evidence="8">
    <location>
        <begin position="199"/>
        <end position="218"/>
    </location>
</feature>
<accession>A0A5S9Q2M7</accession>
<feature type="transmembrane region" description="Helical" evidence="8">
    <location>
        <begin position="98"/>
        <end position="117"/>
    </location>
</feature>
<evidence type="ECO:0000256" key="4">
    <source>
        <dbReference type="ARBA" id="ARBA00022475"/>
    </source>
</evidence>
<keyword evidence="6 8" id="KW-1133">Transmembrane helix</keyword>
<evidence type="ECO:0000256" key="6">
    <source>
        <dbReference type="ARBA" id="ARBA00022989"/>
    </source>
</evidence>